<evidence type="ECO:0000256" key="2">
    <source>
        <dbReference type="ARBA" id="ARBA00022448"/>
    </source>
</evidence>
<dbReference type="InterPro" id="IPR050809">
    <property type="entry name" value="UgpAE/MalFG_permease"/>
</dbReference>
<keyword evidence="3" id="KW-1003">Cell membrane</keyword>
<keyword evidence="11" id="KW-1185">Reference proteome</keyword>
<name>A0A917D5W2_9BACL</name>
<feature type="transmembrane region" description="Helical" evidence="7">
    <location>
        <begin position="232"/>
        <end position="252"/>
    </location>
</feature>
<evidence type="ECO:0000256" key="3">
    <source>
        <dbReference type="ARBA" id="ARBA00022475"/>
    </source>
</evidence>
<feature type="region of interest" description="Disordered" evidence="8">
    <location>
        <begin position="1"/>
        <end position="22"/>
    </location>
</feature>
<dbReference type="Pfam" id="PF00528">
    <property type="entry name" value="BPD_transp_1"/>
    <property type="match status" value="1"/>
</dbReference>
<protein>
    <submittedName>
        <fullName evidence="10">Protein LplB</fullName>
    </submittedName>
</protein>
<dbReference type="InterPro" id="IPR000515">
    <property type="entry name" value="MetI-like"/>
</dbReference>
<comment type="subcellular location">
    <subcellularLocation>
        <location evidence="1 7">Cell membrane</location>
        <topology evidence="1 7">Multi-pass membrane protein</topology>
    </subcellularLocation>
</comment>
<feature type="transmembrane region" description="Helical" evidence="7">
    <location>
        <begin position="39"/>
        <end position="65"/>
    </location>
</feature>
<feature type="transmembrane region" description="Helical" evidence="7">
    <location>
        <begin position="292"/>
        <end position="316"/>
    </location>
</feature>
<dbReference type="PROSITE" id="PS50928">
    <property type="entry name" value="ABC_TM1"/>
    <property type="match status" value="1"/>
</dbReference>
<evidence type="ECO:0000256" key="7">
    <source>
        <dbReference type="RuleBase" id="RU363032"/>
    </source>
</evidence>
<dbReference type="EMBL" id="BMKR01000055">
    <property type="protein sequence ID" value="GGG11990.1"/>
    <property type="molecule type" value="Genomic_DNA"/>
</dbReference>
<evidence type="ECO:0000256" key="5">
    <source>
        <dbReference type="ARBA" id="ARBA00022989"/>
    </source>
</evidence>
<feature type="domain" description="ABC transmembrane type-1" evidence="9">
    <location>
        <begin position="98"/>
        <end position="313"/>
    </location>
</feature>
<evidence type="ECO:0000256" key="8">
    <source>
        <dbReference type="SAM" id="MobiDB-lite"/>
    </source>
</evidence>
<dbReference type="AlphaFoldDB" id="A0A917D5W2"/>
<comment type="similarity">
    <text evidence="7">Belongs to the binding-protein-dependent transport system permease family.</text>
</comment>
<reference evidence="10" key="1">
    <citation type="journal article" date="2014" name="Int. J. Syst. Evol. Microbiol.">
        <title>Complete genome sequence of Corynebacterium casei LMG S-19264T (=DSM 44701T), isolated from a smear-ripened cheese.</title>
        <authorList>
            <consortium name="US DOE Joint Genome Institute (JGI-PGF)"/>
            <person name="Walter F."/>
            <person name="Albersmeier A."/>
            <person name="Kalinowski J."/>
            <person name="Ruckert C."/>
        </authorList>
    </citation>
    <scope>NUCLEOTIDE SEQUENCE</scope>
    <source>
        <strain evidence="10">CGMCC 1.16134</strain>
    </source>
</reference>
<dbReference type="SUPFAM" id="SSF161098">
    <property type="entry name" value="MetI-like"/>
    <property type="match status" value="1"/>
</dbReference>
<evidence type="ECO:0000256" key="1">
    <source>
        <dbReference type="ARBA" id="ARBA00004651"/>
    </source>
</evidence>
<feature type="transmembrane region" description="Helical" evidence="7">
    <location>
        <begin position="102"/>
        <end position="123"/>
    </location>
</feature>
<accession>A0A917D5W2</accession>
<proteinExistence type="inferred from homology"/>
<evidence type="ECO:0000256" key="4">
    <source>
        <dbReference type="ARBA" id="ARBA00022692"/>
    </source>
</evidence>
<keyword evidence="6 7" id="KW-0472">Membrane</keyword>
<organism evidence="10 11">
    <name type="scientific">Paenibacillus albidus</name>
    <dbReference type="NCBI Taxonomy" id="2041023"/>
    <lineage>
        <taxon>Bacteria</taxon>
        <taxon>Bacillati</taxon>
        <taxon>Bacillota</taxon>
        <taxon>Bacilli</taxon>
        <taxon>Bacillales</taxon>
        <taxon>Paenibacillaceae</taxon>
        <taxon>Paenibacillus</taxon>
    </lineage>
</organism>
<keyword evidence="2 7" id="KW-0813">Transport</keyword>
<dbReference type="PANTHER" id="PTHR43227">
    <property type="entry name" value="BLL4140 PROTEIN"/>
    <property type="match status" value="1"/>
</dbReference>
<keyword evidence="4 7" id="KW-0812">Transmembrane</keyword>
<dbReference type="InterPro" id="IPR035906">
    <property type="entry name" value="MetI-like_sf"/>
</dbReference>
<dbReference type="CDD" id="cd06261">
    <property type="entry name" value="TM_PBP2"/>
    <property type="match status" value="1"/>
</dbReference>
<comment type="caution">
    <text evidence="10">The sequence shown here is derived from an EMBL/GenBank/DDBJ whole genome shotgun (WGS) entry which is preliminary data.</text>
</comment>
<dbReference type="GO" id="GO:0005886">
    <property type="term" value="C:plasma membrane"/>
    <property type="evidence" value="ECO:0007669"/>
    <property type="project" value="UniProtKB-SubCell"/>
</dbReference>
<dbReference type="GO" id="GO:0055085">
    <property type="term" value="P:transmembrane transport"/>
    <property type="evidence" value="ECO:0007669"/>
    <property type="project" value="InterPro"/>
</dbReference>
<sequence>MKSMDTMPTGRESPRQRISSSLNERISSTSRYLWRYRTLYLLSIPGILYFLIFKYVPLFGSVIAFQNYNIFKGFSGSEWVGLEHFRTMFAHYDFLRILNNTLLLGLYDLVIAFPVPIVLAILLNEVRLVVYKRFLQTIVYMPHFLSWVVISGIFIGIFSTDAGVVNKALGLLGLEPIYFLGEDSYIRTILIGSGIWRDSGYGTIIFLAAIAGINPDLYEAAEVDGAGRLKQIWSITLPSLLPTITILLLLHIGKFMDLGFERVYVFLNPLNTGSGEILDTYIYKAGLMSQQYSYTTAIGLFKSVVGLVLIMIGNIFSKKTTGESLY</sequence>
<dbReference type="Gene3D" id="1.10.3720.10">
    <property type="entry name" value="MetI-like"/>
    <property type="match status" value="1"/>
</dbReference>
<evidence type="ECO:0000259" key="9">
    <source>
        <dbReference type="PROSITE" id="PS50928"/>
    </source>
</evidence>
<dbReference type="Proteomes" id="UP000637643">
    <property type="component" value="Unassembled WGS sequence"/>
</dbReference>
<keyword evidence="5 7" id="KW-1133">Transmembrane helix</keyword>
<evidence type="ECO:0000313" key="11">
    <source>
        <dbReference type="Proteomes" id="UP000637643"/>
    </source>
</evidence>
<reference evidence="10" key="2">
    <citation type="submission" date="2020-09" db="EMBL/GenBank/DDBJ databases">
        <authorList>
            <person name="Sun Q."/>
            <person name="Zhou Y."/>
        </authorList>
    </citation>
    <scope>NUCLEOTIDE SEQUENCE</scope>
    <source>
        <strain evidence="10">CGMCC 1.16134</strain>
    </source>
</reference>
<evidence type="ECO:0000313" key="10">
    <source>
        <dbReference type="EMBL" id="GGG11990.1"/>
    </source>
</evidence>
<feature type="transmembrane region" description="Helical" evidence="7">
    <location>
        <begin position="144"/>
        <end position="165"/>
    </location>
</feature>
<dbReference type="PANTHER" id="PTHR43227:SF11">
    <property type="entry name" value="BLL4140 PROTEIN"/>
    <property type="match status" value="1"/>
</dbReference>
<feature type="transmembrane region" description="Helical" evidence="7">
    <location>
        <begin position="185"/>
        <end position="211"/>
    </location>
</feature>
<gene>
    <name evidence="10" type="primary">lplB</name>
    <name evidence="10" type="ORF">GCM10010912_65530</name>
</gene>
<evidence type="ECO:0000256" key="6">
    <source>
        <dbReference type="ARBA" id="ARBA00023136"/>
    </source>
</evidence>